<comment type="caution">
    <text evidence="1">The sequence shown here is derived from an EMBL/GenBank/DDBJ whole genome shotgun (WGS) entry which is preliminary data.</text>
</comment>
<dbReference type="EMBL" id="NPDV01000008">
    <property type="protein sequence ID" value="PJZ53342.1"/>
    <property type="molecule type" value="Genomic_DNA"/>
</dbReference>
<sequence length="182" mass="22045">MPEFRSDPQSQEKRAKVPERSRFRATPLLSFQLICVSSYFLRNLRKRRNLLFQILAIRSQNFPKKGSRLRFLLQFLRNFRVNRDHRIFFERKLLLRKTRKKSMSSYFSEKRRTFLRSKAGSSHIRLDFQKVQTFPRRMQKVGTLTFLRIVNSFPKFEFSDQKSEPCEVWKGDSEISHFRSLN</sequence>
<dbReference type="Proteomes" id="UP000232149">
    <property type="component" value="Unassembled WGS sequence"/>
</dbReference>
<protein>
    <submittedName>
        <fullName evidence="1">Uncharacterized protein</fullName>
    </submittedName>
</protein>
<keyword evidence="3" id="KW-1185">Reference proteome</keyword>
<evidence type="ECO:0000313" key="2">
    <source>
        <dbReference type="EMBL" id="PJZ59887.1"/>
    </source>
</evidence>
<proteinExistence type="predicted"/>
<evidence type="ECO:0000313" key="4">
    <source>
        <dbReference type="Proteomes" id="UP000232188"/>
    </source>
</evidence>
<accession>A0A2M9YP98</accession>
<organism evidence="1 4">
    <name type="scientific">Leptospira adleri</name>
    <dbReference type="NCBI Taxonomy" id="2023186"/>
    <lineage>
        <taxon>Bacteria</taxon>
        <taxon>Pseudomonadati</taxon>
        <taxon>Spirochaetota</taxon>
        <taxon>Spirochaetia</taxon>
        <taxon>Leptospirales</taxon>
        <taxon>Leptospiraceae</taxon>
        <taxon>Leptospira</taxon>
    </lineage>
</organism>
<name>A0A2M9YP98_9LEPT</name>
<dbReference type="Proteomes" id="UP000232188">
    <property type="component" value="Unassembled WGS sequence"/>
</dbReference>
<evidence type="ECO:0000313" key="3">
    <source>
        <dbReference type="Proteomes" id="UP000232149"/>
    </source>
</evidence>
<gene>
    <name evidence="2" type="ORF">CH376_21265</name>
    <name evidence="1" type="ORF">CH380_11105</name>
</gene>
<evidence type="ECO:0000313" key="1">
    <source>
        <dbReference type="EMBL" id="PJZ53342.1"/>
    </source>
</evidence>
<dbReference type="EMBL" id="NPDU01000090">
    <property type="protein sequence ID" value="PJZ59887.1"/>
    <property type="molecule type" value="Genomic_DNA"/>
</dbReference>
<dbReference type="AlphaFoldDB" id="A0A2M9YP98"/>
<reference evidence="3 4" key="1">
    <citation type="submission" date="2017-07" db="EMBL/GenBank/DDBJ databases">
        <title>Leptospira spp. isolated from tropical soils.</title>
        <authorList>
            <person name="Thibeaux R."/>
            <person name="Iraola G."/>
            <person name="Ferres I."/>
            <person name="Bierque E."/>
            <person name="Girault D."/>
            <person name="Soupe-Gilbert M.-E."/>
            <person name="Picardeau M."/>
            <person name="Goarant C."/>
        </authorList>
    </citation>
    <scope>NUCLEOTIDE SEQUENCE [LARGE SCALE GENOMIC DNA]</scope>
    <source>
        <strain evidence="1 4">FH2-B-C1</strain>
        <strain evidence="2 3">FH2-B-D1</strain>
    </source>
</reference>